<keyword evidence="3" id="KW-1185">Reference proteome</keyword>
<keyword evidence="1" id="KW-0812">Transmembrane</keyword>
<sequence length="95" mass="10049">MVTAAISGIAVVLMESGLTWLGCKMMIFASTVFCGLMVRRSMTPVLAAIQRTMGGTAETADVVAIAAAMKICRHWVLIIWALLLLAAAFGLHLLG</sequence>
<feature type="transmembrane region" description="Helical" evidence="1">
    <location>
        <begin position="75"/>
        <end position="94"/>
    </location>
</feature>
<proteinExistence type="predicted"/>
<organism evidence="2 3">
    <name type="scientific">Denitratisoma oestradiolicum</name>
    <dbReference type="NCBI Taxonomy" id="311182"/>
    <lineage>
        <taxon>Bacteria</taxon>
        <taxon>Pseudomonadati</taxon>
        <taxon>Pseudomonadota</taxon>
        <taxon>Betaproteobacteria</taxon>
        <taxon>Nitrosomonadales</taxon>
        <taxon>Sterolibacteriaceae</taxon>
        <taxon>Denitratisoma</taxon>
    </lineage>
</organism>
<evidence type="ECO:0000313" key="3">
    <source>
        <dbReference type="Proteomes" id="UP000515733"/>
    </source>
</evidence>
<keyword evidence="1" id="KW-1133">Transmembrane helix</keyword>
<dbReference type="KEGG" id="doe:DENOEST_2431"/>
<evidence type="ECO:0000256" key="1">
    <source>
        <dbReference type="SAM" id="Phobius"/>
    </source>
</evidence>
<protein>
    <submittedName>
        <fullName evidence="2">Uncharacterized protein</fullName>
    </submittedName>
</protein>
<dbReference type="EMBL" id="LR778301">
    <property type="protein sequence ID" value="CAB1369596.1"/>
    <property type="molecule type" value="Genomic_DNA"/>
</dbReference>
<keyword evidence="1" id="KW-0472">Membrane</keyword>
<gene>
    <name evidence="2" type="ORF">DENOEST_2431</name>
</gene>
<evidence type="ECO:0000313" key="2">
    <source>
        <dbReference type="EMBL" id="CAB1369596.1"/>
    </source>
</evidence>
<feature type="transmembrane region" description="Helical" evidence="1">
    <location>
        <begin position="18"/>
        <end position="38"/>
    </location>
</feature>
<dbReference type="AlphaFoldDB" id="A0A6S6Y303"/>
<name>A0A6S6Y303_9PROT</name>
<dbReference type="Proteomes" id="UP000515733">
    <property type="component" value="Chromosome"/>
</dbReference>
<reference evidence="2 3" key="1">
    <citation type="submission" date="2020-03" db="EMBL/GenBank/DDBJ databases">
        <authorList>
            <consortium name="Genoscope - CEA"/>
            <person name="William W."/>
        </authorList>
    </citation>
    <scope>NUCLEOTIDE SEQUENCE [LARGE SCALE GENOMIC DNA]</scope>
    <source>
        <strain evidence="3">DSM 16959</strain>
    </source>
</reference>
<accession>A0A6S6Y303</accession>